<evidence type="ECO:0000256" key="1">
    <source>
        <dbReference type="ARBA" id="ARBA00012995"/>
    </source>
</evidence>
<gene>
    <name evidence="8" type="ORF">PMIN01_12622</name>
</gene>
<evidence type="ECO:0000259" key="7">
    <source>
        <dbReference type="Pfam" id="PF02866"/>
    </source>
</evidence>
<evidence type="ECO:0000256" key="5">
    <source>
        <dbReference type="RuleBase" id="RU003369"/>
    </source>
</evidence>
<dbReference type="InterPro" id="IPR022383">
    <property type="entry name" value="Lactate/malate_DH_C"/>
</dbReference>
<dbReference type="InterPro" id="IPR036291">
    <property type="entry name" value="NAD(P)-bd_dom_sf"/>
</dbReference>
<keyword evidence="2" id="KW-0816">Tricarboxylic acid cycle</keyword>
<comment type="similarity">
    <text evidence="5">Belongs to the LDH/MDH superfamily.</text>
</comment>
<dbReference type="AlphaFoldDB" id="A0A9P6KJT6"/>
<dbReference type="PANTHER" id="PTHR11540:SF16">
    <property type="entry name" value="MALATE DEHYDROGENASE, MITOCHONDRIAL"/>
    <property type="match status" value="1"/>
</dbReference>
<sequence>MTRDDLFKTNANIVADLLSSVAKFCLTAFVTIITDTINSTAPIAVEMLKKASVFNARKVFGLTTLDVFCASIFVAHILGKQNPQELKVPPLVELSQEQLEAITHRAGSATTCMAYARFRFARAIIKALKGEAGILEPAHVYLPGVSGGEDVTKKLGGDYFAVATKFGADGAAKAFNIGQLSSYKEGLLKQQ</sequence>
<evidence type="ECO:0000256" key="3">
    <source>
        <dbReference type="ARBA" id="ARBA00023002"/>
    </source>
</evidence>
<protein>
    <recommendedName>
        <fullName evidence="1">malate dehydrogenase</fullName>
        <ecNumber evidence="1">1.1.1.37</ecNumber>
    </recommendedName>
</protein>
<feature type="domain" description="Lactate/malate dehydrogenase C-terminal" evidence="7">
    <location>
        <begin position="100"/>
        <end position="186"/>
    </location>
</feature>
<keyword evidence="4" id="KW-0520">NAD</keyword>
<dbReference type="Proteomes" id="UP000756921">
    <property type="component" value="Unassembled WGS sequence"/>
</dbReference>
<dbReference type="SUPFAM" id="SSF51735">
    <property type="entry name" value="NAD(P)-binding Rossmann-fold domains"/>
    <property type="match status" value="1"/>
</dbReference>
<dbReference type="Pfam" id="PF00056">
    <property type="entry name" value="Ldh_1_N"/>
    <property type="match status" value="1"/>
</dbReference>
<dbReference type="GO" id="GO:0005829">
    <property type="term" value="C:cytosol"/>
    <property type="evidence" value="ECO:0007669"/>
    <property type="project" value="TreeGrafter"/>
</dbReference>
<dbReference type="Gene3D" id="3.90.110.10">
    <property type="entry name" value="Lactate dehydrogenase/glycoside hydrolase, family 4, C-terminal"/>
    <property type="match status" value="1"/>
</dbReference>
<reference evidence="8" key="1">
    <citation type="journal article" date="2020" name="Mol. Plant Microbe Interact.">
        <title>Genome Sequence of the Biocontrol Agent Coniothyrium minitans strain Conio (IMI 134523).</title>
        <authorList>
            <person name="Patel D."/>
            <person name="Shittu T.A."/>
            <person name="Baroncelli R."/>
            <person name="Muthumeenakshi S."/>
            <person name="Osborne T.H."/>
            <person name="Janganan T.K."/>
            <person name="Sreenivasaprasad S."/>
        </authorList>
    </citation>
    <scope>NUCLEOTIDE SEQUENCE</scope>
    <source>
        <strain evidence="8">Conio</strain>
    </source>
</reference>
<dbReference type="OrthoDB" id="1935377at2759"/>
<evidence type="ECO:0000256" key="2">
    <source>
        <dbReference type="ARBA" id="ARBA00022532"/>
    </source>
</evidence>
<feature type="domain" description="Lactate/malate dehydrogenase N-terminal" evidence="6">
    <location>
        <begin position="1"/>
        <end position="61"/>
    </location>
</feature>
<proteinExistence type="inferred from homology"/>
<dbReference type="EMBL" id="WJXW01000016">
    <property type="protein sequence ID" value="KAF9729758.1"/>
    <property type="molecule type" value="Genomic_DNA"/>
</dbReference>
<comment type="caution">
    <text evidence="8">The sequence shown here is derived from an EMBL/GenBank/DDBJ whole genome shotgun (WGS) entry which is preliminary data.</text>
</comment>
<name>A0A9P6KJT6_9PLEO</name>
<dbReference type="GO" id="GO:0030060">
    <property type="term" value="F:L-malate dehydrogenase (NAD+) activity"/>
    <property type="evidence" value="ECO:0007669"/>
    <property type="project" value="UniProtKB-EC"/>
</dbReference>
<dbReference type="InterPro" id="IPR015955">
    <property type="entry name" value="Lactate_DH/Glyco_Ohase_4_C"/>
</dbReference>
<evidence type="ECO:0000313" key="8">
    <source>
        <dbReference type="EMBL" id="KAF9729758.1"/>
    </source>
</evidence>
<evidence type="ECO:0000259" key="6">
    <source>
        <dbReference type="Pfam" id="PF00056"/>
    </source>
</evidence>
<dbReference type="Pfam" id="PF02866">
    <property type="entry name" value="Ldh_1_C"/>
    <property type="match status" value="1"/>
</dbReference>
<dbReference type="Gene3D" id="3.40.50.720">
    <property type="entry name" value="NAD(P)-binding Rossmann-like Domain"/>
    <property type="match status" value="1"/>
</dbReference>
<evidence type="ECO:0000313" key="9">
    <source>
        <dbReference type="Proteomes" id="UP000756921"/>
    </source>
</evidence>
<accession>A0A9P6KJT6</accession>
<dbReference type="SUPFAM" id="SSF56327">
    <property type="entry name" value="LDH C-terminal domain-like"/>
    <property type="match status" value="1"/>
</dbReference>
<keyword evidence="9" id="KW-1185">Reference proteome</keyword>
<evidence type="ECO:0000256" key="4">
    <source>
        <dbReference type="ARBA" id="ARBA00023027"/>
    </source>
</evidence>
<dbReference type="EC" id="1.1.1.37" evidence="1"/>
<dbReference type="GO" id="GO:0006099">
    <property type="term" value="P:tricarboxylic acid cycle"/>
    <property type="evidence" value="ECO:0007669"/>
    <property type="project" value="UniProtKB-KW"/>
</dbReference>
<keyword evidence="3 5" id="KW-0560">Oxidoreductase</keyword>
<dbReference type="InterPro" id="IPR001236">
    <property type="entry name" value="Lactate/malate_DH_N"/>
</dbReference>
<dbReference type="PANTHER" id="PTHR11540">
    <property type="entry name" value="MALATE AND LACTATE DEHYDROGENASE"/>
    <property type="match status" value="1"/>
</dbReference>
<organism evidence="8 9">
    <name type="scientific">Paraphaeosphaeria minitans</name>
    <dbReference type="NCBI Taxonomy" id="565426"/>
    <lineage>
        <taxon>Eukaryota</taxon>
        <taxon>Fungi</taxon>
        <taxon>Dikarya</taxon>
        <taxon>Ascomycota</taxon>
        <taxon>Pezizomycotina</taxon>
        <taxon>Dothideomycetes</taxon>
        <taxon>Pleosporomycetidae</taxon>
        <taxon>Pleosporales</taxon>
        <taxon>Massarineae</taxon>
        <taxon>Didymosphaeriaceae</taxon>
        <taxon>Paraphaeosphaeria</taxon>
    </lineage>
</organism>